<evidence type="ECO:0000256" key="4">
    <source>
        <dbReference type="ARBA" id="ARBA00022692"/>
    </source>
</evidence>
<proteinExistence type="inferred from homology"/>
<dbReference type="EMBL" id="CAJNOJ010000169">
    <property type="protein sequence ID" value="CAF1234708.1"/>
    <property type="molecule type" value="Genomic_DNA"/>
</dbReference>
<evidence type="ECO:0000313" key="13">
    <source>
        <dbReference type="Proteomes" id="UP000663852"/>
    </source>
</evidence>
<evidence type="ECO:0000256" key="5">
    <source>
        <dbReference type="ARBA" id="ARBA00022729"/>
    </source>
</evidence>
<evidence type="ECO:0000313" key="11">
    <source>
        <dbReference type="EMBL" id="CAF1549520.1"/>
    </source>
</evidence>
<evidence type="ECO:0000256" key="8">
    <source>
        <dbReference type="ARBA" id="ARBA00023136"/>
    </source>
</evidence>
<protein>
    <recommendedName>
        <fullName evidence="3">ER membrane protein complex subunit 10</fullName>
    </recommendedName>
</protein>
<keyword evidence="7" id="KW-1133">Transmembrane helix</keyword>
<evidence type="ECO:0000256" key="7">
    <source>
        <dbReference type="ARBA" id="ARBA00022989"/>
    </source>
</evidence>
<name>A0A814YVN9_ADIRI</name>
<dbReference type="PANTHER" id="PTHR21397:SF4">
    <property type="entry name" value="ER MEMBRANE PROTEIN COMPLEX SUBUNIT 10"/>
    <property type="match status" value="1"/>
</dbReference>
<reference evidence="10" key="1">
    <citation type="submission" date="2021-02" db="EMBL/GenBank/DDBJ databases">
        <authorList>
            <person name="Nowell W R."/>
        </authorList>
    </citation>
    <scope>NUCLEOTIDE SEQUENCE</scope>
</reference>
<evidence type="ECO:0000313" key="10">
    <source>
        <dbReference type="EMBL" id="CAF1234708.1"/>
    </source>
</evidence>
<comment type="subcellular location">
    <subcellularLocation>
        <location evidence="1">Endoplasmic reticulum membrane</location>
        <topology evidence="1">Single-pass type I membrane protein</topology>
    </subcellularLocation>
</comment>
<keyword evidence="12" id="KW-1185">Reference proteome</keyword>
<feature type="chain" id="PRO_5035603953" description="ER membrane protein complex subunit 10" evidence="9">
    <location>
        <begin position="25"/>
        <end position="237"/>
    </location>
</feature>
<evidence type="ECO:0000313" key="12">
    <source>
        <dbReference type="Proteomes" id="UP000663828"/>
    </source>
</evidence>
<evidence type="ECO:0000256" key="2">
    <source>
        <dbReference type="ARBA" id="ARBA00007695"/>
    </source>
</evidence>
<sequence>MMFEQKNLIVGFIVLIVQFYAISTLDDGNDGFVSLNFEDNIDGKFSSFSKINIQLSRQTETELTPSRTISSGQFDRLVDFRSDYPYYTLKVHFKRGAIQDYVMTSIPMCLVLQTQFQYTVTLYVNENGYVVSAQTNTGNSTCSLPHLSEIEKKSEYNYKVSMRFQLNEIGPQPDTQRFLEKLKRQQEAKLNAQEADNRPFILKYWKYIVPVVIIMVLQSAFTQDAGGPGAGGGNGGG</sequence>
<dbReference type="PANTHER" id="PTHR21397">
    <property type="entry name" value="CHROMATIN COMPLEXES SUBUNIT BAP18-RELATED"/>
    <property type="match status" value="1"/>
</dbReference>
<dbReference type="GO" id="GO:0005789">
    <property type="term" value="C:endoplasmic reticulum membrane"/>
    <property type="evidence" value="ECO:0007669"/>
    <property type="project" value="UniProtKB-SubCell"/>
</dbReference>
<feature type="signal peptide" evidence="9">
    <location>
        <begin position="1"/>
        <end position="24"/>
    </location>
</feature>
<organism evidence="10 13">
    <name type="scientific">Adineta ricciae</name>
    <name type="common">Rotifer</name>
    <dbReference type="NCBI Taxonomy" id="249248"/>
    <lineage>
        <taxon>Eukaryota</taxon>
        <taxon>Metazoa</taxon>
        <taxon>Spiralia</taxon>
        <taxon>Gnathifera</taxon>
        <taxon>Rotifera</taxon>
        <taxon>Eurotatoria</taxon>
        <taxon>Bdelloidea</taxon>
        <taxon>Adinetida</taxon>
        <taxon>Adinetidae</taxon>
        <taxon>Adineta</taxon>
    </lineage>
</organism>
<evidence type="ECO:0000256" key="3">
    <source>
        <dbReference type="ARBA" id="ARBA00020105"/>
    </source>
</evidence>
<keyword evidence="5 9" id="KW-0732">Signal</keyword>
<comment type="similarity">
    <text evidence="2">Belongs to the EMC10 family.</text>
</comment>
<dbReference type="OrthoDB" id="1894652at2759"/>
<dbReference type="Pfam" id="PF21203">
    <property type="entry name" value="ECM10"/>
    <property type="match status" value="1"/>
</dbReference>
<dbReference type="EMBL" id="CAJNOR010005176">
    <property type="protein sequence ID" value="CAF1549520.1"/>
    <property type="molecule type" value="Genomic_DNA"/>
</dbReference>
<keyword evidence="8" id="KW-0472">Membrane</keyword>
<gene>
    <name evidence="10" type="ORF">EDS130_LOCUS27126</name>
    <name evidence="11" type="ORF">XAT740_LOCUS42782</name>
</gene>
<evidence type="ECO:0000256" key="9">
    <source>
        <dbReference type="SAM" id="SignalP"/>
    </source>
</evidence>
<evidence type="ECO:0000256" key="6">
    <source>
        <dbReference type="ARBA" id="ARBA00022824"/>
    </source>
</evidence>
<dbReference type="Proteomes" id="UP000663852">
    <property type="component" value="Unassembled WGS sequence"/>
</dbReference>
<comment type="caution">
    <text evidence="10">The sequence shown here is derived from an EMBL/GenBank/DDBJ whole genome shotgun (WGS) entry which is preliminary data.</text>
</comment>
<dbReference type="AlphaFoldDB" id="A0A814YVN9"/>
<dbReference type="Proteomes" id="UP000663828">
    <property type="component" value="Unassembled WGS sequence"/>
</dbReference>
<dbReference type="CDD" id="cd22209">
    <property type="entry name" value="EMC10"/>
    <property type="match status" value="1"/>
</dbReference>
<keyword evidence="6" id="KW-0256">Endoplasmic reticulum</keyword>
<evidence type="ECO:0000256" key="1">
    <source>
        <dbReference type="ARBA" id="ARBA00004115"/>
    </source>
</evidence>
<accession>A0A814YVN9</accession>
<keyword evidence="4" id="KW-0812">Transmembrane</keyword>